<dbReference type="AlphaFoldDB" id="A0A1M7SEY7"/>
<dbReference type="OrthoDB" id="5193712at2"/>
<dbReference type="EMBL" id="FRDM01000002">
    <property type="protein sequence ID" value="SHN57061.1"/>
    <property type="molecule type" value="Genomic_DNA"/>
</dbReference>
<proteinExistence type="predicted"/>
<accession>A0A1M7SEY7</accession>
<sequence>MDVATLAGLLREAEEHHGEYEPVGPPHHWSDWYAGYVLARQQGRTTDEAVADATLVIEGAPR</sequence>
<evidence type="ECO:0008006" key="3">
    <source>
        <dbReference type="Google" id="ProtNLM"/>
    </source>
</evidence>
<name>A0A1M7SEY7_9ACTN</name>
<evidence type="ECO:0000313" key="2">
    <source>
        <dbReference type="Proteomes" id="UP000184428"/>
    </source>
</evidence>
<protein>
    <recommendedName>
        <fullName evidence="3">Bleomycin resistance protein</fullName>
    </recommendedName>
</protein>
<dbReference type="Proteomes" id="UP000184428">
    <property type="component" value="Unassembled WGS sequence"/>
</dbReference>
<evidence type="ECO:0000313" key="1">
    <source>
        <dbReference type="EMBL" id="SHN57061.1"/>
    </source>
</evidence>
<organism evidence="1 2">
    <name type="scientific">Geodermatophilus obscurus</name>
    <dbReference type="NCBI Taxonomy" id="1861"/>
    <lineage>
        <taxon>Bacteria</taxon>
        <taxon>Bacillati</taxon>
        <taxon>Actinomycetota</taxon>
        <taxon>Actinomycetes</taxon>
        <taxon>Geodermatophilales</taxon>
        <taxon>Geodermatophilaceae</taxon>
        <taxon>Geodermatophilus</taxon>
    </lineage>
</organism>
<dbReference type="RefSeq" id="WP_072913489.1">
    <property type="nucleotide sequence ID" value="NZ_FRDM01000002.1"/>
</dbReference>
<gene>
    <name evidence="1" type="ORF">SAMN05660350_00746</name>
</gene>
<reference evidence="1 2" key="1">
    <citation type="submission" date="2016-12" db="EMBL/GenBank/DDBJ databases">
        <authorList>
            <person name="Song W.-J."/>
            <person name="Kurnit D.M."/>
        </authorList>
    </citation>
    <scope>NUCLEOTIDE SEQUENCE [LARGE SCALE GENOMIC DNA]</scope>
    <source>
        <strain evidence="1 2">DSM 43162</strain>
    </source>
</reference>